<feature type="region of interest" description="Disordered" evidence="1">
    <location>
        <begin position="1"/>
        <end position="202"/>
    </location>
</feature>
<feature type="compositionally biased region" description="Polar residues" evidence="1">
    <location>
        <begin position="141"/>
        <end position="170"/>
    </location>
</feature>
<keyword evidence="2" id="KW-1133">Transmembrane helix</keyword>
<protein>
    <recommendedName>
        <fullName evidence="5">Transmembrane protein 169</fullName>
    </recommendedName>
</protein>
<reference evidence="3" key="1">
    <citation type="journal article" date="2023" name="Genome Biol. Evol.">
        <title>Long-read-based Genome Assembly of Drosophila gunungcola Reveals Fewer Chemosensory Genes in Flower-breeding Species.</title>
        <authorList>
            <person name="Negi A."/>
            <person name="Liao B.Y."/>
            <person name="Yeh S.D."/>
        </authorList>
    </citation>
    <scope>NUCLEOTIDE SEQUENCE</scope>
    <source>
        <strain evidence="3">Sukarami</strain>
    </source>
</reference>
<dbReference type="InterPro" id="IPR029386">
    <property type="entry name" value="TMEM169"/>
</dbReference>
<evidence type="ECO:0000256" key="2">
    <source>
        <dbReference type="SAM" id="Phobius"/>
    </source>
</evidence>
<dbReference type="Proteomes" id="UP001059596">
    <property type="component" value="Chromosome 3R"/>
</dbReference>
<keyword evidence="4" id="KW-1185">Reference proteome</keyword>
<evidence type="ECO:0008006" key="5">
    <source>
        <dbReference type="Google" id="ProtNLM"/>
    </source>
</evidence>
<feature type="compositionally biased region" description="Low complexity" evidence="1">
    <location>
        <begin position="97"/>
        <end position="109"/>
    </location>
</feature>
<dbReference type="PANTHER" id="PTHR31777:SF0">
    <property type="entry name" value="TRANSMEMBRANE PROTEIN 169"/>
    <property type="match status" value="1"/>
</dbReference>
<comment type="caution">
    <text evidence="3">The sequence shown here is derived from an EMBL/GenBank/DDBJ whole genome shotgun (WGS) entry which is preliminary data.</text>
</comment>
<feature type="compositionally biased region" description="Polar residues" evidence="1">
    <location>
        <begin position="111"/>
        <end position="134"/>
    </location>
</feature>
<keyword evidence="2" id="KW-0472">Membrane</keyword>
<evidence type="ECO:0000313" key="3">
    <source>
        <dbReference type="EMBL" id="KAI8045935.1"/>
    </source>
</evidence>
<organism evidence="3 4">
    <name type="scientific">Drosophila gunungcola</name>
    <name type="common">fruit fly</name>
    <dbReference type="NCBI Taxonomy" id="103775"/>
    <lineage>
        <taxon>Eukaryota</taxon>
        <taxon>Metazoa</taxon>
        <taxon>Ecdysozoa</taxon>
        <taxon>Arthropoda</taxon>
        <taxon>Hexapoda</taxon>
        <taxon>Insecta</taxon>
        <taxon>Pterygota</taxon>
        <taxon>Neoptera</taxon>
        <taxon>Endopterygota</taxon>
        <taxon>Diptera</taxon>
        <taxon>Brachycera</taxon>
        <taxon>Muscomorpha</taxon>
        <taxon>Ephydroidea</taxon>
        <taxon>Drosophilidae</taxon>
        <taxon>Drosophila</taxon>
        <taxon>Sophophora</taxon>
    </lineage>
</organism>
<dbReference type="Pfam" id="PF15052">
    <property type="entry name" value="TMEM169"/>
    <property type="match status" value="1"/>
</dbReference>
<gene>
    <name evidence="3" type="ORF">M5D96_002126</name>
</gene>
<dbReference type="AlphaFoldDB" id="A0A9Q0BVZ8"/>
<dbReference type="PANTHER" id="PTHR31777">
    <property type="entry name" value="TRANSMEMBRANE PROTEIN 169"/>
    <property type="match status" value="1"/>
</dbReference>
<dbReference type="OrthoDB" id="10066407at2759"/>
<evidence type="ECO:0000256" key="1">
    <source>
        <dbReference type="SAM" id="MobiDB-lite"/>
    </source>
</evidence>
<keyword evidence="2" id="KW-0812">Transmembrane</keyword>
<feature type="compositionally biased region" description="Gly residues" evidence="1">
    <location>
        <begin position="185"/>
        <end position="195"/>
    </location>
</feature>
<evidence type="ECO:0000313" key="4">
    <source>
        <dbReference type="Proteomes" id="UP001059596"/>
    </source>
</evidence>
<proteinExistence type="predicted"/>
<feature type="compositionally biased region" description="Basic and acidic residues" evidence="1">
    <location>
        <begin position="32"/>
        <end position="41"/>
    </location>
</feature>
<name>A0A9Q0BVZ8_9MUSC</name>
<feature type="transmembrane region" description="Helical" evidence="2">
    <location>
        <begin position="344"/>
        <end position="368"/>
    </location>
</feature>
<sequence length="437" mass="48133">MVGKGSSGLGGDTSTGSKERPVFIPPRKRQQTKSEAKKQNYVDHIVSVQQNRPKLSPSNPGLEEELRKSKLIIKNKQPLPQLPGELGVPGGAHDTLASTHSASSTQHSQKSARSNSNLNELQNFESISQGTKSTSQRHESSTVTPSSCCYSESSLDAKLSKSQDCLSNRSSSKKRVNIRTSDLPGGQGQGQGHGQGRNQRSSPEIANYEDLESGETSVLNNYDQSLERGYQAQARKGEGGNYLTMTGTIKRGRKKGQSVDLQINISREELEQLNAHAMASDSKKGGNLCCTCSCGTGLHILLISLLCLPFVTVISAVYSFYIGTLTWYNMFNYYCEERTYLHKILVTPLLFVAYPLAILLCTFGLGIYSGVRQLSLQYSSWVNDITDIEKGFYGWLCGFLRMPDCSPYEVVILTDICVAPQDPQRLHINKPRQELSM</sequence>
<feature type="compositionally biased region" description="Polar residues" evidence="1">
    <location>
        <begin position="47"/>
        <end position="59"/>
    </location>
</feature>
<feature type="transmembrane region" description="Helical" evidence="2">
    <location>
        <begin position="298"/>
        <end position="323"/>
    </location>
</feature>
<accession>A0A9Q0BVZ8</accession>
<dbReference type="EMBL" id="JAMKOV010000001">
    <property type="protein sequence ID" value="KAI8045935.1"/>
    <property type="molecule type" value="Genomic_DNA"/>
</dbReference>
<feature type="compositionally biased region" description="Gly residues" evidence="1">
    <location>
        <begin position="1"/>
        <end position="13"/>
    </location>
</feature>